<accession>A0ABR0QL88</accession>
<sequence length="144" mass="17089">MTNNILTENKLNGDNFREWKWNLLIVLNCEKHKFVFGESYLLGAQPKMRNHRRDSDSIARCYMLASMNHENFGGFARRPSRIGSTIFYYKFDELLTDIPNTQVKEYKLKFLGFFVEAEDNEVEIDVNTQIEILFKSLTKKFCWL</sequence>
<dbReference type="Proteomes" id="UP001358586">
    <property type="component" value="Chromosome 3"/>
</dbReference>
<protein>
    <submittedName>
        <fullName evidence="1">Uncharacterized protein</fullName>
    </submittedName>
</protein>
<keyword evidence="2" id="KW-1185">Reference proteome</keyword>
<evidence type="ECO:0000313" key="1">
    <source>
        <dbReference type="EMBL" id="KAK5840075.1"/>
    </source>
</evidence>
<organism evidence="1 2">
    <name type="scientific">Gossypium arboreum</name>
    <name type="common">Tree cotton</name>
    <name type="synonym">Gossypium nanking</name>
    <dbReference type="NCBI Taxonomy" id="29729"/>
    <lineage>
        <taxon>Eukaryota</taxon>
        <taxon>Viridiplantae</taxon>
        <taxon>Streptophyta</taxon>
        <taxon>Embryophyta</taxon>
        <taxon>Tracheophyta</taxon>
        <taxon>Spermatophyta</taxon>
        <taxon>Magnoliopsida</taxon>
        <taxon>eudicotyledons</taxon>
        <taxon>Gunneridae</taxon>
        <taxon>Pentapetalae</taxon>
        <taxon>rosids</taxon>
        <taxon>malvids</taxon>
        <taxon>Malvales</taxon>
        <taxon>Malvaceae</taxon>
        <taxon>Malvoideae</taxon>
        <taxon>Gossypium</taxon>
    </lineage>
</organism>
<proteinExistence type="predicted"/>
<name>A0ABR0QL88_GOSAR</name>
<dbReference type="EMBL" id="JARKNE010000003">
    <property type="protein sequence ID" value="KAK5840075.1"/>
    <property type="molecule type" value="Genomic_DNA"/>
</dbReference>
<comment type="caution">
    <text evidence="1">The sequence shown here is derived from an EMBL/GenBank/DDBJ whole genome shotgun (WGS) entry which is preliminary data.</text>
</comment>
<evidence type="ECO:0000313" key="2">
    <source>
        <dbReference type="Proteomes" id="UP001358586"/>
    </source>
</evidence>
<gene>
    <name evidence="1" type="ORF">PVK06_008943</name>
</gene>
<reference evidence="1 2" key="1">
    <citation type="submission" date="2023-03" db="EMBL/GenBank/DDBJ databases">
        <title>WGS of Gossypium arboreum.</title>
        <authorList>
            <person name="Yu D."/>
        </authorList>
    </citation>
    <scope>NUCLEOTIDE SEQUENCE [LARGE SCALE GENOMIC DNA]</scope>
    <source>
        <tissue evidence="1">Leaf</tissue>
    </source>
</reference>